<evidence type="ECO:0000313" key="6">
    <source>
        <dbReference type="EMBL" id="MBB6228859.1"/>
    </source>
</evidence>
<organism evidence="6 7">
    <name type="scientific">Polymorphobacter multimanifer</name>
    <dbReference type="NCBI Taxonomy" id="1070431"/>
    <lineage>
        <taxon>Bacteria</taxon>
        <taxon>Pseudomonadati</taxon>
        <taxon>Pseudomonadota</taxon>
        <taxon>Alphaproteobacteria</taxon>
        <taxon>Sphingomonadales</taxon>
        <taxon>Sphingosinicellaceae</taxon>
        <taxon>Polymorphobacter</taxon>
    </lineage>
</organism>
<dbReference type="InterPro" id="IPR005119">
    <property type="entry name" value="LysR_subst-bd"/>
</dbReference>
<dbReference type="GO" id="GO:0003677">
    <property type="term" value="F:DNA binding"/>
    <property type="evidence" value="ECO:0007669"/>
    <property type="project" value="UniProtKB-KW"/>
</dbReference>
<proteinExistence type="inferred from homology"/>
<keyword evidence="3 6" id="KW-0238">DNA-binding</keyword>
<keyword evidence="4" id="KW-0804">Transcription</keyword>
<dbReference type="SUPFAM" id="SSF46785">
    <property type="entry name" value="Winged helix' DNA-binding domain"/>
    <property type="match status" value="1"/>
</dbReference>
<dbReference type="InterPro" id="IPR036390">
    <property type="entry name" value="WH_DNA-bd_sf"/>
</dbReference>
<dbReference type="Pfam" id="PF03466">
    <property type="entry name" value="LysR_substrate"/>
    <property type="match status" value="1"/>
</dbReference>
<dbReference type="InterPro" id="IPR036388">
    <property type="entry name" value="WH-like_DNA-bd_sf"/>
</dbReference>
<keyword evidence="7" id="KW-1185">Reference proteome</keyword>
<comment type="similarity">
    <text evidence="1">Belongs to the LysR transcriptional regulatory family.</text>
</comment>
<feature type="domain" description="HTH lysR-type" evidence="5">
    <location>
        <begin position="1"/>
        <end position="58"/>
    </location>
</feature>
<accession>A0A841L796</accession>
<dbReference type="AlphaFoldDB" id="A0A841L796"/>
<dbReference type="SUPFAM" id="SSF53850">
    <property type="entry name" value="Periplasmic binding protein-like II"/>
    <property type="match status" value="1"/>
</dbReference>
<dbReference type="InterPro" id="IPR000847">
    <property type="entry name" value="LysR_HTH_N"/>
</dbReference>
<dbReference type="Proteomes" id="UP000538147">
    <property type="component" value="Unassembled WGS sequence"/>
</dbReference>
<keyword evidence="2" id="KW-0805">Transcription regulation</keyword>
<dbReference type="EMBL" id="JACIIV010000026">
    <property type="protein sequence ID" value="MBB6228859.1"/>
    <property type="molecule type" value="Genomic_DNA"/>
</dbReference>
<sequence>MDLRHLRYFLAVVEEAHVGRAARRLHVSQPALSQQLRDLEHAAGGPLFTRHAKGMTLTAAGEALVGPARIAVASAATALAEVRLASGQAEDRLVVGLPETGTAFELVRLALGELDARFSPSVVQTSGLPWLHQPQAVLRGSLDVGFCWSAGLGKPADGAYPPGMASIRLCDDPGSDALIPWDHPLAEREQLGPEDLRDLPLGLYDRTLHPSLHDVITSAARQAGFHRVMLAEGVGSASASAPLVLARTGWTLVQKSVALQPPAGTRAIPVKNLRVDAGLDLIFREGDNRKSVVGLVDGVRRTFAQVQ</sequence>
<gene>
    <name evidence="6" type="ORF">FHS79_003052</name>
</gene>
<dbReference type="PROSITE" id="PS50931">
    <property type="entry name" value="HTH_LYSR"/>
    <property type="match status" value="1"/>
</dbReference>
<evidence type="ECO:0000256" key="2">
    <source>
        <dbReference type="ARBA" id="ARBA00023015"/>
    </source>
</evidence>
<dbReference type="PRINTS" id="PR00039">
    <property type="entry name" value="HTHLYSR"/>
</dbReference>
<dbReference type="GO" id="GO:0032993">
    <property type="term" value="C:protein-DNA complex"/>
    <property type="evidence" value="ECO:0007669"/>
    <property type="project" value="TreeGrafter"/>
</dbReference>
<dbReference type="Gene3D" id="3.40.190.10">
    <property type="entry name" value="Periplasmic binding protein-like II"/>
    <property type="match status" value="2"/>
</dbReference>
<evidence type="ECO:0000259" key="5">
    <source>
        <dbReference type="PROSITE" id="PS50931"/>
    </source>
</evidence>
<reference evidence="6 7" key="1">
    <citation type="submission" date="2020-08" db="EMBL/GenBank/DDBJ databases">
        <title>Genomic Encyclopedia of Type Strains, Phase IV (KMG-IV): sequencing the most valuable type-strain genomes for metagenomic binning, comparative biology and taxonomic classification.</title>
        <authorList>
            <person name="Goeker M."/>
        </authorList>
    </citation>
    <scope>NUCLEOTIDE SEQUENCE [LARGE SCALE GENOMIC DNA]</scope>
    <source>
        <strain evidence="6 7">DSM 102189</strain>
    </source>
</reference>
<evidence type="ECO:0000256" key="4">
    <source>
        <dbReference type="ARBA" id="ARBA00023163"/>
    </source>
</evidence>
<name>A0A841L796_9SPHN</name>
<evidence type="ECO:0000256" key="3">
    <source>
        <dbReference type="ARBA" id="ARBA00023125"/>
    </source>
</evidence>
<protein>
    <submittedName>
        <fullName evidence="6">DNA-binding transcriptional LysR family regulator</fullName>
    </submittedName>
</protein>
<dbReference type="FunFam" id="1.10.10.10:FF:000001">
    <property type="entry name" value="LysR family transcriptional regulator"/>
    <property type="match status" value="1"/>
</dbReference>
<dbReference type="PANTHER" id="PTHR30346:SF0">
    <property type="entry name" value="HCA OPERON TRANSCRIPTIONAL ACTIVATOR HCAR"/>
    <property type="match status" value="1"/>
</dbReference>
<dbReference type="Gene3D" id="1.10.10.10">
    <property type="entry name" value="Winged helix-like DNA-binding domain superfamily/Winged helix DNA-binding domain"/>
    <property type="match status" value="1"/>
</dbReference>
<evidence type="ECO:0000256" key="1">
    <source>
        <dbReference type="ARBA" id="ARBA00009437"/>
    </source>
</evidence>
<dbReference type="RefSeq" id="WP_184201976.1">
    <property type="nucleotide sequence ID" value="NZ_BMOX01000014.1"/>
</dbReference>
<dbReference type="GO" id="GO:0003700">
    <property type="term" value="F:DNA-binding transcription factor activity"/>
    <property type="evidence" value="ECO:0007669"/>
    <property type="project" value="InterPro"/>
</dbReference>
<comment type="caution">
    <text evidence="6">The sequence shown here is derived from an EMBL/GenBank/DDBJ whole genome shotgun (WGS) entry which is preliminary data.</text>
</comment>
<dbReference type="PANTHER" id="PTHR30346">
    <property type="entry name" value="TRANSCRIPTIONAL DUAL REGULATOR HCAR-RELATED"/>
    <property type="match status" value="1"/>
</dbReference>
<dbReference type="Pfam" id="PF00126">
    <property type="entry name" value="HTH_1"/>
    <property type="match status" value="1"/>
</dbReference>
<evidence type="ECO:0000313" key="7">
    <source>
        <dbReference type="Proteomes" id="UP000538147"/>
    </source>
</evidence>